<name>A0A3G8M8S0_9HYPH</name>
<dbReference type="RefSeq" id="WP_124739865.1">
    <property type="nucleotide sequence ID" value="NZ_CP034086.1"/>
</dbReference>
<organism evidence="3 4">
    <name type="scientific">Methylocystis rosea</name>
    <dbReference type="NCBI Taxonomy" id="173366"/>
    <lineage>
        <taxon>Bacteria</taxon>
        <taxon>Pseudomonadati</taxon>
        <taxon>Pseudomonadota</taxon>
        <taxon>Alphaproteobacteria</taxon>
        <taxon>Hyphomicrobiales</taxon>
        <taxon>Methylocystaceae</taxon>
        <taxon>Methylocystis</taxon>
    </lineage>
</organism>
<feature type="transmembrane region" description="Helical" evidence="2">
    <location>
        <begin position="39"/>
        <end position="59"/>
    </location>
</feature>
<gene>
    <name evidence="3" type="ORF">EHO51_17135</name>
</gene>
<dbReference type="EMBL" id="CP034086">
    <property type="protein sequence ID" value="AZG78316.1"/>
    <property type="molecule type" value="Genomic_DNA"/>
</dbReference>
<dbReference type="AlphaFoldDB" id="A0A3G8M8S0"/>
<dbReference type="Proteomes" id="UP000273982">
    <property type="component" value="Chromosome"/>
</dbReference>
<keyword evidence="2" id="KW-0472">Membrane</keyword>
<keyword evidence="2" id="KW-0812">Transmembrane</keyword>
<protein>
    <submittedName>
        <fullName evidence="3">Uncharacterized protein</fullName>
    </submittedName>
</protein>
<sequence length="121" mass="12434">MSAFVVDPNLIDWILILVALEAIGVLGLRTLTRRGPPPAGFLCNLLAGAALLVALRCALAGAPTLAIAASLAMAFLAHLADLALRWEPRKTQSTIGNVTASAQASPKAAPSAPTRGSRVRA</sequence>
<accession>A0A3G8M8S0</accession>
<evidence type="ECO:0000256" key="1">
    <source>
        <dbReference type="SAM" id="MobiDB-lite"/>
    </source>
</evidence>
<feature type="transmembrane region" description="Helical" evidence="2">
    <location>
        <begin position="13"/>
        <end position="32"/>
    </location>
</feature>
<evidence type="ECO:0000313" key="4">
    <source>
        <dbReference type="Proteomes" id="UP000273982"/>
    </source>
</evidence>
<reference evidence="3 4" key="1">
    <citation type="submission" date="2018-11" db="EMBL/GenBank/DDBJ databases">
        <title>Genome squencing of methanotrophic bacteria isolated from alkaline groundwater in Korea.</title>
        <authorList>
            <person name="Nguyen L.N."/>
        </authorList>
    </citation>
    <scope>NUCLEOTIDE SEQUENCE [LARGE SCALE GENOMIC DNA]</scope>
    <source>
        <strain evidence="3 4">GW6</strain>
    </source>
</reference>
<feature type="compositionally biased region" description="Low complexity" evidence="1">
    <location>
        <begin position="100"/>
        <end position="113"/>
    </location>
</feature>
<evidence type="ECO:0000313" key="3">
    <source>
        <dbReference type="EMBL" id="AZG78316.1"/>
    </source>
</evidence>
<evidence type="ECO:0000256" key="2">
    <source>
        <dbReference type="SAM" id="Phobius"/>
    </source>
</evidence>
<feature type="region of interest" description="Disordered" evidence="1">
    <location>
        <begin position="95"/>
        <end position="121"/>
    </location>
</feature>
<dbReference type="KEGG" id="mros:EHO51_17135"/>
<proteinExistence type="predicted"/>
<keyword evidence="2" id="KW-1133">Transmembrane helix</keyword>